<dbReference type="EMBL" id="VLJS01000024">
    <property type="protein sequence ID" value="TWH16550.1"/>
    <property type="molecule type" value="Genomic_DNA"/>
</dbReference>
<protein>
    <submittedName>
        <fullName evidence="7">Response regulators consisting of a CheY-like receiver domain and a winged-helix DNA-binding domain</fullName>
    </submittedName>
</protein>
<dbReference type="InterPro" id="IPR011006">
    <property type="entry name" value="CheY-like_superfamily"/>
</dbReference>
<dbReference type="InterPro" id="IPR036641">
    <property type="entry name" value="HPT_dom_sf"/>
</dbReference>
<dbReference type="SUPFAM" id="SSF52172">
    <property type="entry name" value="CheY-like"/>
    <property type="match status" value="1"/>
</dbReference>
<dbReference type="Pfam" id="PF01627">
    <property type="entry name" value="Hpt"/>
    <property type="match status" value="1"/>
</dbReference>
<dbReference type="GO" id="GO:0003677">
    <property type="term" value="F:DNA binding"/>
    <property type="evidence" value="ECO:0007669"/>
    <property type="project" value="UniProtKB-KW"/>
</dbReference>
<dbReference type="PROSITE" id="PS50894">
    <property type="entry name" value="HPT"/>
    <property type="match status" value="1"/>
</dbReference>
<dbReference type="GO" id="GO:0004672">
    <property type="term" value="F:protein kinase activity"/>
    <property type="evidence" value="ECO:0007669"/>
    <property type="project" value="UniProtKB-ARBA"/>
</dbReference>
<evidence type="ECO:0000259" key="5">
    <source>
        <dbReference type="PROSITE" id="PS50110"/>
    </source>
</evidence>
<proteinExistence type="predicted"/>
<keyword evidence="2" id="KW-0902">Two-component regulatory system</keyword>
<evidence type="ECO:0000256" key="3">
    <source>
        <dbReference type="PROSITE-ProRule" id="PRU00110"/>
    </source>
</evidence>
<organism evidence="7 8">
    <name type="scientific">Pseudoxanthomonas taiwanensis J19</name>
    <dbReference type="NCBI Taxonomy" id="935569"/>
    <lineage>
        <taxon>Bacteria</taxon>
        <taxon>Pseudomonadati</taxon>
        <taxon>Pseudomonadota</taxon>
        <taxon>Gammaproteobacteria</taxon>
        <taxon>Lysobacterales</taxon>
        <taxon>Lysobacteraceae</taxon>
        <taxon>Pseudoxanthomonas</taxon>
    </lineage>
</organism>
<dbReference type="GO" id="GO:0000160">
    <property type="term" value="P:phosphorelay signal transduction system"/>
    <property type="evidence" value="ECO:0007669"/>
    <property type="project" value="UniProtKB-KW"/>
</dbReference>
<dbReference type="InterPro" id="IPR008207">
    <property type="entry name" value="Sig_transdc_His_kin_Hpt_dom"/>
</dbReference>
<dbReference type="RefSeq" id="WP_028914731.1">
    <property type="nucleotide sequence ID" value="NZ_VLJS01000024.1"/>
</dbReference>
<name>A0A562E3Y3_9GAMM</name>
<keyword evidence="8" id="KW-1185">Reference proteome</keyword>
<feature type="domain" description="Response regulatory" evidence="5">
    <location>
        <begin position="13"/>
        <end position="128"/>
    </location>
</feature>
<dbReference type="Gene3D" id="3.40.50.2300">
    <property type="match status" value="1"/>
</dbReference>
<dbReference type="Proteomes" id="UP000321583">
    <property type="component" value="Unassembled WGS sequence"/>
</dbReference>
<dbReference type="InterPro" id="IPR050595">
    <property type="entry name" value="Bact_response_regulator"/>
</dbReference>
<dbReference type="InterPro" id="IPR001789">
    <property type="entry name" value="Sig_transdc_resp-reg_receiver"/>
</dbReference>
<evidence type="ECO:0000256" key="1">
    <source>
        <dbReference type="ARBA" id="ARBA00022553"/>
    </source>
</evidence>
<gene>
    <name evidence="7" type="ORF">L613_001200000150</name>
</gene>
<dbReference type="SUPFAM" id="SSF47226">
    <property type="entry name" value="Histidine-containing phosphotransfer domain, HPT domain"/>
    <property type="match status" value="1"/>
</dbReference>
<evidence type="ECO:0000256" key="4">
    <source>
        <dbReference type="PROSITE-ProRule" id="PRU00169"/>
    </source>
</evidence>
<dbReference type="Pfam" id="PF00072">
    <property type="entry name" value="Response_reg"/>
    <property type="match status" value="1"/>
</dbReference>
<evidence type="ECO:0000259" key="6">
    <source>
        <dbReference type="PROSITE" id="PS50894"/>
    </source>
</evidence>
<dbReference type="PANTHER" id="PTHR44591">
    <property type="entry name" value="STRESS RESPONSE REGULATOR PROTEIN 1"/>
    <property type="match status" value="1"/>
</dbReference>
<evidence type="ECO:0000313" key="7">
    <source>
        <dbReference type="EMBL" id="TWH16550.1"/>
    </source>
</evidence>
<feature type="modified residue" description="Phosphohistidine" evidence="3">
    <location>
        <position position="188"/>
    </location>
</feature>
<keyword evidence="7" id="KW-0238">DNA-binding</keyword>
<feature type="modified residue" description="4-aspartylphosphate" evidence="4">
    <location>
        <position position="62"/>
    </location>
</feature>
<comment type="caution">
    <text evidence="7">The sequence shown here is derived from an EMBL/GenBank/DDBJ whole genome shotgun (WGS) entry which is preliminary data.</text>
</comment>
<accession>A0A562E3Y3</accession>
<evidence type="ECO:0000256" key="2">
    <source>
        <dbReference type="ARBA" id="ARBA00023012"/>
    </source>
</evidence>
<dbReference type="CDD" id="cd17546">
    <property type="entry name" value="REC_hyHK_CKI1_RcsC-like"/>
    <property type="match status" value="1"/>
</dbReference>
<feature type="domain" description="HPt" evidence="6">
    <location>
        <begin position="149"/>
        <end position="231"/>
    </location>
</feature>
<dbReference type="Gene3D" id="1.20.120.160">
    <property type="entry name" value="HPT domain"/>
    <property type="match status" value="1"/>
</dbReference>
<dbReference type="PANTHER" id="PTHR44591:SF21">
    <property type="entry name" value="TWO-COMPONENT RESPONSE REGULATOR"/>
    <property type="match status" value="1"/>
</dbReference>
<evidence type="ECO:0000313" key="8">
    <source>
        <dbReference type="Proteomes" id="UP000321583"/>
    </source>
</evidence>
<dbReference type="AlphaFoldDB" id="A0A562E3Y3"/>
<keyword evidence="1 4" id="KW-0597">Phosphoprotein</keyword>
<dbReference type="SMART" id="SM00448">
    <property type="entry name" value="REC"/>
    <property type="match status" value="1"/>
</dbReference>
<dbReference type="PROSITE" id="PS50110">
    <property type="entry name" value="RESPONSE_REGULATORY"/>
    <property type="match status" value="1"/>
</dbReference>
<sequence length="231" mass="24836">MGAREPSVPATPRVLLVEDDSISQAYFQAVLESLPATVELVATQQQALAHGTAMRHDLWLIDLTLPDGSGIELLRQLQAHWPEPPPALAHTAHSDPAAHAPALEAGFREVLVKPMPGAQLLQAVRAALATAGSLPDWDNAAAAAALNHDTENIRVLRRMFLDELPGAREEVLASARRGDIGAVRARLHRLQAGCGLVGARRLGAAVESLRRAPDSPRALEHFDHVARDLLR</sequence>
<reference evidence="7 8" key="1">
    <citation type="submission" date="2019-07" db="EMBL/GenBank/DDBJ databases">
        <title>Genome sequencing of lignin-degrading bacterial isolates.</title>
        <authorList>
            <person name="Gladden J."/>
        </authorList>
    </citation>
    <scope>NUCLEOTIDE SEQUENCE [LARGE SCALE GENOMIC DNA]</scope>
    <source>
        <strain evidence="7 8">J19</strain>
    </source>
</reference>
<dbReference type="OrthoDB" id="5966285at2"/>